<dbReference type="Pfam" id="PF18676">
    <property type="entry name" value="MBG_2"/>
    <property type="match status" value="1"/>
</dbReference>
<reference evidence="3" key="1">
    <citation type="submission" date="2015-07" db="EMBL/GenBank/DDBJ databases">
        <title>Genome sequencing of Sunxiuqinia dokdonensis strain SK.</title>
        <authorList>
            <person name="Ahn S."/>
            <person name="Kim B.-C."/>
        </authorList>
    </citation>
    <scope>NUCLEOTIDE SEQUENCE [LARGE SCALE GENOMIC DNA]</scope>
    <source>
        <strain evidence="3">SK</strain>
    </source>
</reference>
<feature type="domain" description="MBG" evidence="1">
    <location>
        <begin position="7"/>
        <end position="42"/>
    </location>
</feature>
<dbReference type="Proteomes" id="UP000036958">
    <property type="component" value="Unassembled WGS sequence"/>
</dbReference>
<organism evidence="2 3">
    <name type="scientific">Sunxiuqinia dokdonensis</name>
    <dbReference type="NCBI Taxonomy" id="1409788"/>
    <lineage>
        <taxon>Bacteria</taxon>
        <taxon>Pseudomonadati</taxon>
        <taxon>Bacteroidota</taxon>
        <taxon>Bacteroidia</taxon>
        <taxon>Marinilabiliales</taxon>
        <taxon>Prolixibacteraceae</taxon>
        <taxon>Sunxiuqinia</taxon>
    </lineage>
</organism>
<dbReference type="STRING" id="1409788.NC99_45800"/>
<keyword evidence="3" id="KW-1185">Reference proteome</keyword>
<gene>
    <name evidence="2" type="ORF">NC99_45800</name>
</gene>
<dbReference type="NCBIfam" id="TIGR04183">
    <property type="entry name" value="Por_Secre_tail"/>
    <property type="match status" value="1"/>
</dbReference>
<dbReference type="InterPro" id="IPR037160">
    <property type="entry name" value="DNA_Pol_thumb_sf"/>
</dbReference>
<evidence type="ECO:0000259" key="1">
    <source>
        <dbReference type="Pfam" id="PF18676"/>
    </source>
</evidence>
<dbReference type="InterPro" id="IPR026444">
    <property type="entry name" value="Secre_tail"/>
</dbReference>
<dbReference type="AlphaFoldDB" id="A0A0L8V298"/>
<proteinExistence type="predicted"/>
<name>A0A0L8V298_9BACT</name>
<dbReference type="PATRIC" id="fig|1409788.3.peg.4686"/>
<dbReference type="Gene3D" id="3.30.210.10">
    <property type="entry name" value="DNA polymerase, thumb domain"/>
    <property type="match status" value="1"/>
</dbReference>
<sequence>MGGTLAFTTDADEYSTGVSYAVTPSGLTSGNYAITFVDGTLTIMGVTIDASASGNPVNINDAYANLTATVSPAVSGVLVNFYLDDVFEADAWTDASGTATLQVAVSDLSVNVYKVTAEAGGGCAEDVSYMPVYDPSAGFVTGGGWIMSPAGAYLADESLTGKANFGFNAKYKKGKSDVDGNTEFQFKAGNLNFKSQFHEAGSLVISGRKATYRGEGTINGSGNFKFTLVAIDGDWNGANDPDQFRIKIWGDNGIVYDNGLGADDNSDVSTALGGGSIVIHEVKSNAKNKDVQIAIANEVETSSFLAYPNPFTDRLKFEFSSPVATDARLDVYDATGRLVKVVFDQPVEGGVNYNAEFVPNSNMSNLYIYRLTLGSEVINGKVMYTK</sequence>
<protein>
    <submittedName>
        <fullName evidence="2">Hemagglutination activity domain protein</fullName>
    </submittedName>
</protein>
<dbReference type="InterPro" id="IPR041286">
    <property type="entry name" value="MBG_2"/>
</dbReference>
<dbReference type="EMBL" id="LGIA01000220">
    <property type="protein sequence ID" value="KOH42625.1"/>
    <property type="molecule type" value="Genomic_DNA"/>
</dbReference>
<evidence type="ECO:0000313" key="3">
    <source>
        <dbReference type="Proteomes" id="UP000036958"/>
    </source>
</evidence>
<evidence type="ECO:0000313" key="2">
    <source>
        <dbReference type="EMBL" id="KOH42625.1"/>
    </source>
</evidence>
<comment type="caution">
    <text evidence="2">The sequence shown here is derived from an EMBL/GenBank/DDBJ whole genome shotgun (WGS) entry which is preliminary data.</text>
</comment>
<accession>A0A0L8V298</accession>